<dbReference type="EMBL" id="CAWUHB010000068">
    <property type="protein sequence ID" value="CAK7232779.1"/>
    <property type="molecule type" value="Genomic_DNA"/>
</dbReference>
<dbReference type="Gene3D" id="1.10.150.240">
    <property type="entry name" value="Putative phosphatase, domain 2"/>
    <property type="match status" value="1"/>
</dbReference>
<dbReference type="InterPro" id="IPR036412">
    <property type="entry name" value="HAD-like_sf"/>
</dbReference>
<dbReference type="InterPro" id="IPR023214">
    <property type="entry name" value="HAD_sf"/>
</dbReference>
<comment type="caution">
    <text evidence="3">The sequence shown here is derived from an EMBL/GenBank/DDBJ whole genome shotgun (WGS) entry which is preliminary data.</text>
</comment>
<dbReference type="SUPFAM" id="SSF56784">
    <property type="entry name" value="HAD-like"/>
    <property type="match status" value="1"/>
</dbReference>
<proteinExistence type="predicted"/>
<dbReference type="Proteomes" id="UP001642405">
    <property type="component" value="Unassembled WGS sequence"/>
</dbReference>
<dbReference type="Gene3D" id="3.40.50.1000">
    <property type="entry name" value="HAD superfamily/HAD-like"/>
    <property type="match status" value="1"/>
</dbReference>
<reference evidence="3 4" key="1">
    <citation type="submission" date="2024-01" db="EMBL/GenBank/DDBJ databases">
        <authorList>
            <person name="Allen C."/>
            <person name="Tagirdzhanova G."/>
        </authorList>
    </citation>
    <scope>NUCLEOTIDE SEQUENCE [LARGE SCALE GENOMIC DNA]</scope>
</reference>
<dbReference type="PANTHER" id="PTHR43316">
    <property type="entry name" value="HYDROLASE, HALOACID DELAHOGENASE-RELATED"/>
    <property type="match status" value="1"/>
</dbReference>
<keyword evidence="1" id="KW-0378">Hydrolase</keyword>
<evidence type="ECO:0000313" key="3">
    <source>
        <dbReference type="EMBL" id="CAK7232779.1"/>
    </source>
</evidence>
<organism evidence="3 4">
    <name type="scientific">Sporothrix curviconia</name>
    <dbReference type="NCBI Taxonomy" id="1260050"/>
    <lineage>
        <taxon>Eukaryota</taxon>
        <taxon>Fungi</taxon>
        <taxon>Dikarya</taxon>
        <taxon>Ascomycota</taxon>
        <taxon>Pezizomycotina</taxon>
        <taxon>Sordariomycetes</taxon>
        <taxon>Sordariomycetidae</taxon>
        <taxon>Ophiostomatales</taxon>
        <taxon>Ophiostomataceae</taxon>
        <taxon>Sporothrix</taxon>
    </lineage>
</organism>
<dbReference type="InterPro" id="IPR008145">
    <property type="entry name" value="GK/Ca_channel_bsu"/>
</dbReference>
<dbReference type="InterPro" id="IPR006439">
    <property type="entry name" value="HAD-SF_hydro_IA"/>
</dbReference>
<evidence type="ECO:0000259" key="2">
    <source>
        <dbReference type="PROSITE" id="PS50052"/>
    </source>
</evidence>
<dbReference type="NCBIfam" id="TIGR01493">
    <property type="entry name" value="HAD-SF-IA-v2"/>
    <property type="match status" value="1"/>
</dbReference>
<protein>
    <recommendedName>
        <fullName evidence="2">Guanylate kinase-like domain-containing protein</fullName>
    </recommendedName>
</protein>
<dbReference type="Gene3D" id="3.40.50.300">
    <property type="entry name" value="P-loop containing nucleotide triphosphate hydrolases"/>
    <property type="match status" value="1"/>
</dbReference>
<dbReference type="SFLD" id="SFLDS00003">
    <property type="entry name" value="Haloacid_Dehalogenase"/>
    <property type="match status" value="1"/>
</dbReference>
<name>A0ABP0CL20_9PEZI</name>
<dbReference type="PRINTS" id="PR00413">
    <property type="entry name" value="HADHALOGNASE"/>
</dbReference>
<dbReference type="PROSITE" id="PS50052">
    <property type="entry name" value="GUANYLATE_KINASE_2"/>
    <property type="match status" value="1"/>
</dbReference>
<gene>
    <name evidence="3" type="ORF">SCUCBS95973_008372</name>
</gene>
<dbReference type="InterPro" id="IPR023198">
    <property type="entry name" value="PGP-like_dom2"/>
</dbReference>
<keyword evidence="4" id="KW-1185">Reference proteome</keyword>
<dbReference type="Pfam" id="PF00702">
    <property type="entry name" value="Hydrolase"/>
    <property type="match status" value="1"/>
</dbReference>
<dbReference type="InterPro" id="IPR027417">
    <property type="entry name" value="P-loop_NTPase"/>
</dbReference>
<evidence type="ECO:0000313" key="4">
    <source>
        <dbReference type="Proteomes" id="UP001642405"/>
    </source>
</evidence>
<evidence type="ECO:0000256" key="1">
    <source>
        <dbReference type="ARBA" id="ARBA00022801"/>
    </source>
</evidence>
<dbReference type="Pfam" id="PF00625">
    <property type="entry name" value="Guanylate_kin"/>
    <property type="match status" value="1"/>
</dbReference>
<accession>A0ABP0CL20</accession>
<dbReference type="SFLD" id="SFLDG01129">
    <property type="entry name" value="C1.5:_HAD__Beta-PGM__Phosphata"/>
    <property type="match status" value="1"/>
</dbReference>
<dbReference type="PANTHER" id="PTHR43316:SF3">
    <property type="entry name" value="HALOACID DEHALOGENASE, TYPE II (AFU_ORTHOLOGUE AFUA_2G07750)-RELATED"/>
    <property type="match status" value="1"/>
</dbReference>
<sequence length="321" mass="35804">MPVKAVFLDFMGTCLDWHSSVVAALPSSLSQDERSALALTWRQAFFDDIRRRPPGETPEDINVVHERILQEVLAREESAHFRQAFLPLPSSIANSDLSAPAISTAVRAWHSMRAWPDVLAGLQCVRDALGCEVFVLANGTTRLQLDLVRSSGLAPVVDMLFSSELLGVAKPTPAIYRRALGLVGVEPEQGVMVAAHAYDLRAAKAVGLQTVYIRRWTDDLDETDEGVKQLKSILSTQEDVNYRFIFVRPPDFAKLESRLRGRGTEDETSVQRRLARPRDEIAYSETPGVHDKIIVNTDLDAAYKELDEFIFRKAERSGKDA</sequence>
<dbReference type="InterPro" id="IPR008144">
    <property type="entry name" value="Guanylate_kin-like_dom"/>
</dbReference>
<feature type="domain" description="Guanylate kinase-like" evidence="2">
    <location>
        <begin position="220"/>
        <end position="311"/>
    </location>
</feature>
<dbReference type="SUPFAM" id="SSF52540">
    <property type="entry name" value="P-loop containing nucleoside triphosphate hydrolases"/>
    <property type="match status" value="1"/>
</dbReference>
<dbReference type="InterPro" id="IPR051540">
    <property type="entry name" value="S-2-haloacid_dehalogenase"/>
</dbReference>